<sequence>MIVDSIRLAFDRTAGVSPVASEKADLSAVSRAPLPDRDLTPRPTEAAGPRVWGNGYLSPVIRFDSNTSTLFFEIRAFETGDTERQFPRERAVELYQLFQDVRDNGPSGSAPPQADDAPPTPTAPRALSRDGEEAASRSAGPAGSGAPSVTTPPSLGDARTPGRLLSLET</sequence>
<dbReference type="AlphaFoldDB" id="A0A154W3L8"/>
<comment type="caution">
    <text evidence="2">The sequence shown here is derived from an EMBL/GenBank/DDBJ whole genome shotgun (WGS) entry which is preliminary data.</text>
</comment>
<dbReference type="STRING" id="580166.AUP43_09010"/>
<dbReference type="EMBL" id="LPXN01000108">
    <property type="protein sequence ID" value="KZD08138.1"/>
    <property type="molecule type" value="Genomic_DNA"/>
</dbReference>
<evidence type="ECO:0000313" key="2">
    <source>
        <dbReference type="EMBL" id="KZD08138.1"/>
    </source>
</evidence>
<gene>
    <name evidence="2" type="ORF">AUP43_09010</name>
</gene>
<reference evidence="2 3" key="1">
    <citation type="submission" date="2015-12" db="EMBL/GenBank/DDBJ databases">
        <title>Genome sequence of Oceanibaculum pacificum MCCC 1A02656.</title>
        <authorList>
            <person name="Lu L."/>
            <person name="Lai Q."/>
            <person name="Shao Z."/>
            <person name="Qian P."/>
        </authorList>
    </citation>
    <scope>NUCLEOTIDE SEQUENCE [LARGE SCALE GENOMIC DNA]</scope>
    <source>
        <strain evidence="2 3">MCCC 1A02656</strain>
    </source>
</reference>
<evidence type="ECO:0000313" key="3">
    <source>
        <dbReference type="Proteomes" id="UP000076400"/>
    </source>
</evidence>
<feature type="compositionally biased region" description="Low complexity" evidence="1">
    <location>
        <begin position="136"/>
        <end position="148"/>
    </location>
</feature>
<dbReference type="RefSeq" id="WP_067556172.1">
    <property type="nucleotide sequence ID" value="NZ_LPXN01000108.1"/>
</dbReference>
<protein>
    <submittedName>
        <fullName evidence="2">Uncharacterized protein</fullName>
    </submittedName>
</protein>
<organism evidence="2 3">
    <name type="scientific">Oceanibaculum pacificum</name>
    <dbReference type="NCBI Taxonomy" id="580166"/>
    <lineage>
        <taxon>Bacteria</taxon>
        <taxon>Pseudomonadati</taxon>
        <taxon>Pseudomonadota</taxon>
        <taxon>Alphaproteobacteria</taxon>
        <taxon>Rhodospirillales</taxon>
        <taxon>Oceanibaculaceae</taxon>
        <taxon>Oceanibaculum</taxon>
    </lineage>
</organism>
<accession>A0A154W3L8</accession>
<feature type="region of interest" description="Disordered" evidence="1">
    <location>
        <begin position="99"/>
        <end position="169"/>
    </location>
</feature>
<keyword evidence="3" id="KW-1185">Reference proteome</keyword>
<dbReference type="Proteomes" id="UP000076400">
    <property type="component" value="Unassembled WGS sequence"/>
</dbReference>
<dbReference type="OrthoDB" id="7366750at2"/>
<feature type="region of interest" description="Disordered" evidence="1">
    <location>
        <begin position="21"/>
        <end position="47"/>
    </location>
</feature>
<proteinExistence type="predicted"/>
<name>A0A154W3L8_9PROT</name>
<evidence type="ECO:0000256" key="1">
    <source>
        <dbReference type="SAM" id="MobiDB-lite"/>
    </source>
</evidence>